<dbReference type="Proteomes" id="UP000777438">
    <property type="component" value="Unassembled WGS sequence"/>
</dbReference>
<sequence length="414" mass="46463">MAHSSDGEGSLQTLGAGPANDHQDQERDSGISDVDDQISTTTSISTLFREQLNISKNGRRYPLSPFDEGKEFLLPNDEQEQQRLDMQHKLIAVLMTGNSNSNGAALLSPPQQLAYGGLVLDVGTGTGIWAMDFADEHPNMDVMGSDITPIQPHLFVTTLHRPSSLRADLFRVPNNCTFVVDDLEQPWDWAEQFNLALVFCRCITGSFKDPRYIFRQSFSQLEPGGRLEIQDFDLRLQHCGRAPTTTKVQSLLDALFKKSEETGLCLDCVHEYRGMMAEIGYEDIQEKKYYVPLGGRWPREELYKQVGWWASFVVVDFLEALCLELLVGRSGWTVEEVDVLFDLIRAELQDHHYYITFYTLSGRKPGSLSTIPRPTPGGLGAIANDLTTTKPPRCPCTKPPDEDAATHASKRFRE</sequence>
<keyword evidence="3" id="KW-0808">Transferase</keyword>
<dbReference type="CDD" id="cd02440">
    <property type="entry name" value="AdoMet_MTases"/>
    <property type="match status" value="1"/>
</dbReference>
<reference evidence="3 4" key="1">
    <citation type="journal article" date="2021" name="Nat. Commun.">
        <title>Genetic determinants of endophytism in the Arabidopsis root mycobiome.</title>
        <authorList>
            <person name="Mesny F."/>
            <person name="Miyauchi S."/>
            <person name="Thiergart T."/>
            <person name="Pickel B."/>
            <person name="Atanasova L."/>
            <person name="Karlsson M."/>
            <person name="Huettel B."/>
            <person name="Barry K.W."/>
            <person name="Haridas S."/>
            <person name="Chen C."/>
            <person name="Bauer D."/>
            <person name="Andreopoulos W."/>
            <person name="Pangilinan J."/>
            <person name="LaButti K."/>
            <person name="Riley R."/>
            <person name="Lipzen A."/>
            <person name="Clum A."/>
            <person name="Drula E."/>
            <person name="Henrissat B."/>
            <person name="Kohler A."/>
            <person name="Grigoriev I.V."/>
            <person name="Martin F.M."/>
            <person name="Hacquard S."/>
        </authorList>
    </citation>
    <scope>NUCLEOTIDE SEQUENCE [LARGE SCALE GENOMIC DNA]</scope>
    <source>
        <strain evidence="3 4">MPI-CAGE-CH-0241</strain>
    </source>
</reference>
<accession>A0A9P8VV59</accession>
<organism evidence="3 4">
    <name type="scientific">Thelonectria olida</name>
    <dbReference type="NCBI Taxonomy" id="1576542"/>
    <lineage>
        <taxon>Eukaryota</taxon>
        <taxon>Fungi</taxon>
        <taxon>Dikarya</taxon>
        <taxon>Ascomycota</taxon>
        <taxon>Pezizomycotina</taxon>
        <taxon>Sordariomycetes</taxon>
        <taxon>Hypocreomycetidae</taxon>
        <taxon>Hypocreales</taxon>
        <taxon>Nectriaceae</taxon>
        <taxon>Thelonectria</taxon>
    </lineage>
</organism>
<comment type="similarity">
    <text evidence="1">Belongs to the methyltransferase superfamily. LaeA methyltransferase family.</text>
</comment>
<protein>
    <submittedName>
        <fullName evidence="3">S-adenosyl-L-methionine-dependent methyltransferase</fullName>
    </submittedName>
</protein>
<feature type="region of interest" description="Disordered" evidence="2">
    <location>
        <begin position="379"/>
        <end position="414"/>
    </location>
</feature>
<feature type="region of interest" description="Disordered" evidence="2">
    <location>
        <begin position="1"/>
        <end position="36"/>
    </location>
</feature>
<keyword evidence="3" id="KW-0489">Methyltransferase</keyword>
<evidence type="ECO:0000313" key="3">
    <source>
        <dbReference type="EMBL" id="KAH6874351.1"/>
    </source>
</evidence>
<dbReference type="PANTHER" id="PTHR43591">
    <property type="entry name" value="METHYLTRANSFERASE"/>
    <property type="match status" value="1"/>
</dbReference>
<evidence type="ECO:0000313" key="4">
    <source>
        <dbReference type="Proteomes" id="UP000777438"/>
    </source>
</evidence>
<dbReference type="OrthoDB" id="2013972at2759"/>
<dbReference type="AlphaFoldDB" id="A0A9P8VV59"/>
<dbReference type="SUPFAM" id="SSF53335">
    <property type="entry name" value="S-adenosyl-L-methionine-dependent methyltransferases"/>
    <property type="match status" value="1"/>
</dbReference>
<evidence type="ECO:0000256" key="2">
    <source>
        <dbReference type="SAM" id="MobiDB-lite"/>
    </source>
</evidence>
<dbReference type="PANTHER" id="PTHR43591:SF24">
    <property type="entry name" value="2-METHOXY-6-POLYPRENYL-1,4-BENZOQUINOL METHYLASE, MITOCHONDRIAL"/>
    <property type="match status" value="1"/>
</dbReference>
<dbReference type="EMBL" id="JAGPYM010000039">
    <property type="protein sequence ID" value="KAH6874351.1"/>
    <property type="molecule type" value="Genomic_DNA"/>
</dbReference>
<proteinExistence type="inferred from homology"/>
<dbReference type="Pfam" id="PF13489">
    <property type="entry name" value="Methyltransf_23"/>
    <property type="match status" value="1"/>
</dbReference>
<dbReference type="GO" id="GO:0008168">
    <property type="term" value="F:methyltransferase activity"/>
    <property type="evidence" value="ECO:0007669"/>
    <property type="project" value="UniProtKB-KW"/>
</dbReference>
<evidence type="ECO:0000256" key="1">
    <source>
        <dbReference type="ARBA" id="ARBA00038158"/>
    </source>
</evidence>
<feature type="compositionally biased region" description="Basic and acidic residues" evidence="2">
    <location>
        <begin position="21"/>
        <end position="30"/>
    </location>
</feature>
<dbReference type="GO" id="GO:0032259">
    <property type="term" value="P:methylation"/>
    <property type="evidence" value="ECO:0007669"/>
    <property type="project" value="UniProtKB-KW"/>
</dbReference>
<comment type="caution">
    <text evidence="3">The sequence shown here is derived from an EMBL/GenBank/DDBJ whole genome shotgun (WGS) entry which is preliminary data.</text>
</comment>
<dbReference type="Gene3D" id="3.40.50.150">
    <property type="entry name" value="Vaccinia Virus protein VP39"/>
    <property type="match status" value="1"/>
</dbReference>
<name>A0A9P8VV59_9HYPO</name>
<gene>
    <name evidence="3" type="ORF">B0T10DRAFT_205594</name>
</gene>
<keyword evidence="4" id="KW-1185">Reference proteome</keyword>
<dbReference type="InterPro" id="IPR029063">
    <property type="entry name" value="SAM-dependent_MTases_sf"/>
</dbReference>